<protein>
    <submittedName>
        <fullName evidence="2">Nuclear transport factor 2 family protein</fullName>
    </submittedName>
</protein>
<reference evidence="2 3" key="1">
    <citation type="submission" date="2023-06" db="EMBL/GenBank/DDBJ databases">
        <title>Microbacterium sp. nov., isolated from a waste landfill.</title>
        <authorList>
            <person name="Wen W."/>
        </authorList>
    </citation>
    <scope>NUCLEOTIDE SEQUENCE [LARGE SCALE GENOMIC DNA]</scope>
    <source>
        <strain evidence="2 3">ASV49</strain>
    </source>
</reference>
<evidence type="ECO:0000313" key="2">
    <source>
        <dbReference type="EMBL" id="MDL9979335.1"/>
    </source>
</evidence>
<feature type="domain" description="SnoaL-like" evidence="1">
    <location>
        <begin position="9"/>
        <end position="137"/>
    </location>
</feature>
<evidence type="ECO:0000313" key="3">
    <source>
        <dbReference type="Proteomes" id="UP001235064"/>
    </source>
</evidence>
<gene>
    <name evidence="2" type="ORF">QSV35_08305</name>
</gene>
<evidence type="ECO:0000259" key="1">
    <source>
        <dbReference type="Pfam" id="PF13577"/>
    </source>
</evidence>
<dbReference type="RefSeq" id="WP_286288202.1">
    <property type="nucleotide sequence ID" value="NZ_JASXSZ010000002.1"/>
</dbReference>
<accession>A0ABT7MY28</accession>
<proteinExistence type="predicted"/>
<dbReference type="Gene3D" id="3.10.450.50">
    <property type="match status" value="1"/>
</dbReference>
<name>A0ABT7MY28_9MICO</name>
<dbReference type="Pfam" id="PF13577">
    <property type="entry name" value="SnoaL_4"/>
    <property type="match status" value="1"/>
</dbReference>
<organism evidence="2 3">
    <name type="scientific">Microbacterium candidum</name>
    <dbReference type="NCBI Taxonomy" id="3041922"/>
    <lineage>
        <taxon>Bacteria</taxon>
        <taxon>Bacillati</taxon>
        <taxon>Actinomycetota</taxon>
        <taxon>Actinomycetes</taxon>
        <taxon>Micrococcales</taxon>
        <taxon>Microbacteriaceae</taxon>
        <taxon>Microbacterium</taxon>
    </lineage>
</organism>
<dbReference type="InterPro" id="IPR037401">
    <property type="entry name" value="SnoaL-like"/>
</dbReference>
<keyword evidence="3" id="KW-1185">Reference proteome</keyword>
<dbReference type="SUPFAM" id="SSF54427">
    <property type="entry name" value="NTF2-like"/>
    <property type="match status" value="1"/>
</dbReference>
<dbReference type="Proteomes" id="UP001235064">
    <property type="component" value="Unassembled WGS sequence"/>
</dbReference>
<sequence length="154" mass="17420">MTDLEQRLQRAEDRLAILDIEGAYARTWDTVDAEGWAGLFAADGVFEMPATAVRPGARYEGRAELAQFCRDINRRFRGLHLIHLPEIVLDGDRATGRMHFRFESGRTSEDGFEISAVTGMYVVDYVRTATGWRIAHRVERAANRSSTAFHSPVF</sequence>
<dbReference type="EMBL" id="JASXSZ010000002">
    <property type="protein sequence ID" value="MDL9979335.1"/>
    <property type="molecule type" value="Genomic_DNA"/>
</dbReference>
<dbReference type="InterPro" id="IPR032710">
    <property type="entry name" value="NTF2-like_dom_sf"/>
</dbReference>
<comment type="caution">
    <text evidence="2">The sequence shown here is derived from an EMBL/GenBank/DDBJ whole genome shotgun (WGS) entry which is preliminary data.</text>
</comment>